<accession>A0ABV7TUW1</accession>
<feature type="transmembrane region" description="Helical" evidence="7">
    <location>
        <begin position="346"/>
        <end position="371"/>
    </location>
</feature>
<evidence type="ECO:0000256" key="3">
    <source>
        <dbReference type="ARBA" id="ARBA00022475"/>
    </source>
</evidence>
<reference evidence="10" key="1">
    <citation type="journal article" date="2019" name="Int. J. Syst. Evol. Microbiol.">
        <title>The Global Catalogue of Microorganisms (GCM) 10K type strain sequencing project: providing services to taxonomists for standard genome sequencing and annotation.</title>
        <authorList>
            <consortium name="The Broad Institute Genomics Platform"/>
            <consortium name="The Broad Institute Genome Sequencing Center for Infectious Disease"/>
            <person name="Wu L."/>
            <person name="Ma J."/>
        </authorList>
    </citation>
    <scope>NUCLEOTIDE SEQUENCE [LARGE SCALE GENOMIC DNA]</scope>
    <source>
        <strain evidence="10">KCTC 42195</strain>
    </source>
</reference>
<evidence type="ECO:0000313" key="9">
    <source>
        <dbReference type="EMBL" id="MFC3626560.1"/>
    </source>
</evidence>
<comment type="caution">
    <text evidence="9">The sequence shown here is derived from an EMBL/GenBank/DDBJ whole genome shotgun (WGS) entry which is preliminary data.</text>
</comment>
<feature type="transmembrane region" description="Helical" evidence="7">
    <location>
        <begin position="308"/>
        <end position="326"/>
    </location>
</feature>
<dbReference type="Proteomes" id="UP001595636">
    <property type="component" value="Unassembled WGS sequence"/>
</dbReference>
<dbReference type="RefSeq" id="WP_390279334.1">
    <property type="nucleotide sequence ID" value="NZ_JBHRYH010000021.1"/>
</dbReference>
<keyword evidence="6 7" id="KW-0472">Membrane</keyword>
<keyword evidence="3" id="KW-1003">Cell membrane</keyword>
<protein>
    <submittedName>
        <fullName evidence="9">MFS transporter</fullName>
    </submittedName>
</protein>
<keyword evidence="5 7" id="KW-1133">Transmembrane helix</keyword>
<gene>
    <name evidence="9" type="ORF">ACFOKJ_10560</name>
</gene>
<organism evidence="9 10">
    <name type="scientific">Vogesella amnigena</name>
    <dbReference type="NCBI Taxonomy" id="1507449"/>
    <lineage>
        <taxon>Bacteria</taxon>
        <taxon>Pseudomonadati</taxon>
        <taxon>Pseudomonadota</taxon>
        <taxon>Betaproteobacteria</taxon>
        <taxon>Neisseriales</taxon>
        <taxon>Chromobacteriaceae</taxon>
        <taxon>Vogesella</taxon>
    </lineage>
</organism>
<evidence type="ECO:0000256" key="5">
    <source>
        <dbReference type="ARBA" id="ARBA00022989"/>
    </source>
</evidence>
<feature type="domain" description="Phospholipid/glycerol acyltransferase" evidence="8">
    <location>
        <begin position="467"/>
        <end position="583"/>
    </location>
</feature>
<dbReference type="PANTHER" id="PTHR43266">
    <property type="entry name" value="MACROLIDE-EFFLUX PROTEIN"/>
    <property type="match status" value="1"/>
</dbReference>
<feature type="transmembrane region" description="Helical" evidence="7">
    <location>
        <begin position="412"/>
        <end position="434"/>
    </location>
</feature>
<feature type="transmembrane region" description="Helical" evidence="7">
    <location>
        <begin position="242"/>
        <end position="260"/>
    </location>
</feature>
<evidence type="ECO:0000256" key="4">
    <source>
        <dbReference type="ARBA" id="ARBA00022692"/>
    </source>
</evidence>
<dbReference type="EMBL" id="JBHRYH010000021">
    <property type="protein sequence ID" value="MFC3626560.1"/>
    <property type="molecule type" value="Genomic_DNA"/>
</dbReference>
<evidence type="ECO:0000256" key="1">
    <source>
        <dbReference type="ARBA" id="ARBA00004651"/>
    </source>
</evidence>
<feature type="transmembrane region" description="Helical" evidence="7">
    <location>
        <begin position="162"/>
        <end position="182"/>
    </location>
</feature>
<dbReference type="SMART" id="SM00563">
    <property type="entry name" value="PlsC"/>
    <property type="match status" value="1"/>
</dbReference>
<dbReference type="Gene3D" id="1.20.1250.20">
    <property type="entry name" value="MFS general substrate transporter like domains"/>
    <property type="match status" value="1"/>
</dbReference>
<evidence type="ECO:0000256" key="6">
    <source>
        <dbReference type="ARBA" id="ARBA00023136"/>
    </source>
</evidence>
<dbReference type="InterPro" id="IPR011701">
    <property type="entry name" value="MFS"/>
</dbReference>
<comment type="subcellular location">
    <subcellularLocation>
        <location evidence="1">Cell membrane</location>
        <topology evidence="1">Multi-pass membrane protein</topology>
    </subcellularLocation>
</comment>
<dbReference type="InterPro" id="IPR036259">
    <property type="entry name" value="MFS_trans_sf"/>
</dbReference>
<dbReference type="Pfam" id="PF01553">
    <property type="entry name" value="Acyltransferase"/>
    <property type="match status" value="1"/>
</dbReference>
<evidence type="ECO:0000259" key="8">
    <source>
        <dbReference type="SMART" id="SM00563"/>
    </source>
</evidence>
<feature type="transmembrane region" description="Helical" evidence="7">
    <location>
        <begin position="383"/>
        <end position="406"/>
    </location>
</feature>
<dbReference type="SUPFAM" id="SSF69593">
    <property type="entry name" value="Glycerol-3-phosphate (1)-acyltransferase"/>
    <property type="match status" value="1"/>
</dbReference>
<feature type="transmembrane region" description="Helical" evidence="7">
    <location>
        <begin position="275"/>
        <end position="296"/>
    </location>
</feature>
<dbReference type="PANTHER" id="PTHR43266:SF2">
    <property type="entry name" value="MAJOR FACILITATOR SUPERFAMILY (MFS) PROFILE DOMAIN-CONTAINING PROTEIN"/>
    <property type="match status" value="1"/>
</dbReference>
<proteinExistence type="predicted"/>
<feature type="transmembrane region" description="Helical" evidence="7">
    <location>
        <begin position="66"/>
        <end position="89"/>
    </location>
</feature>
<keyword evidence="2" id="KW-0813">Transport</keyword>
<evidence type="ECO:0000256" key="7">
    <source>
        <dbReference type="SAM" id="Phobius"/>
    </source>
</evidence>
<keyword evidence="4 7" id="KW-0812">Transmembrane</keyword>
<dbReference type="CDD" id="cd06173">
    <property type="entry name" value="MFS_MefA_like"/>
    <property type="match status" value="1"/>
</dbReference>
<dbReference type="Pfam" id="PF07690">
    <property type="entry name" value="MFS_1"/>
    <property type="match status" value="1"/>
</dbReference>
<dbReference type="SUPFAM" id="SSF103473">
    <property type="entry name" value="MFS general substrate transporter"/>
    <property type="match status" value="1"/>
</dbReference>
<dbReference type="InterPro" id="IPR002123">
    <property type="entry name" value="Plipid/glycerol_acylTrfase"/>
</dbReference>
<dbReference type="CDD" id="cd07989">
    <property type="entry name" value="LPLAT_AGPAT-like"/>
    <property type="match status" value="1"/>
</dbReference>
<evidence type="ECO:0000256" key="2">
    <source>
        <dbReference type="ARBA" id="ARBA00022448"/>
    </source>
</evidence>
<sequence>MPASTFHHGGSMSHHPNQFDLFKTRRFLPLFITQFFGAFNDNLLKNAVVVLINFHGMQLMGLAPELMIQLAAALFILPFFLFSATAGQLCEKYDKAAVARFVKRMEIAIMLVAAVGFWLHNGAILMSTIFLMGVHSTLFGPLKFSVLPQYLQPKELVGGNGLIEMGTFVSIILGQVAGTVLVNADPQRFSIIVTLLACALAGLAAARRMPPAPPSSAALAIDWNMARQTWAIIRQAKQSRPVWLSLLGISWFWFLGALYLSKLPTFASDVLGGDASVYTLLMTLFSLGVGLGSMLCEKLSGRKVELGLVPFGSLGLCLFGIDLYFATPAHAGSTLTWLSVLGNHAYWRLVADFTLIGVFGGFYIVPLYALVQSRAAPTFRSRAIAANNILNSLFMVVSAAFAAVLAANGVSIPHVLLIAALLNVVVALYIYSLLPEFLMRFLVWIATHTLYRIRHEGLEHIPEEGPCVLVCNHVSFMDALILAGAVRRPIRFVMDHNIFKVPLLNFIFHTARAIPIAPAKEDPQAKQRAFDAVAAALADGEVVCIFPEGKITYDGNINVFKAGIEEIVARTPVPVVPMALCGMWGSFFSRRYGAAMLCWPRRAWSKIALKAGQPVPASAVQAAGLQQQVAQLRGDWR</sequence>
<keyword evidence="10" id="KW-1185">Reference proteome</keyword>
<evidence type="ECO:0000313" key="10">
    <source>
        <dbReference type="Proteomes" id="UP001595636"/>
    </source>
</evidence>
<name>A0ABV7TUW1_9NEIS</name>